<comment type="subcellular location">
    <subcellularLocation>
        <location evidence="1">Cell membrane</location>
        <topology evidence="1">Peripheral membrane protein</topology>
    </subcellularLocation>
</comment>
<feature type="active site" evidence="1">
    <location>
        <position position="315"/>
    </location>
</feature>
<feature type="domain" description="PLD phosphodiesterase" evidence="2">
    <location>
        <begin position="128"/>
        <end position="155"/>
    </location>
</feature>
<dbReference type="InterPro" id="IPR001736">
    <property type="entry name" value="PLipase_D/transphosphatidylase"/>
</dbReference>
<keyword evidence="1" id="KW-0443">Lipid metabolism</keyword>
<feature type="domain" description="PLD phosphodiesterase" evidence="2">
    <location>
        <begin position="308"/>
        <end position="335"/>
    </location>
</feature>
<sequence length="406" mass="45143">MSFFQVLMIAEMMKKSDCPDGSGLFLPGYCISLLCSGAEYFPALIGAIKAAKQEIYLQTYIFADDATGQAVSAALCDAARRGVSVRVMVDGFGGEDFPEKIRPALVAEGVEVLIFRPRRRWSLPGRFHLRRLHRKLCVVDRSVAFAGGINVIDDRNTPQPMGPRFDFAVEVKGPVVAGIHASMIRLWRVVSLTQLRRRGVFPCGEFPSGGMAGSQRVGFLLRDNLRYRHAIEQAYLAVIANAREEIILSNAYFLPGRRLMRAILDAARRGVRVSLLLQGRIEYGFQHYATQSYYATLLEAGVRIFEYQESFLHAKVAVIDGQWATVGSSNVDPFSLLLAREANVVVDDAAFAASLRAELMEAIEQRSREIAREHWRHSSAGAGFLQRISYALLRACVVFVCPAEPY</sequence>
<accession>A0A1I5BEK3</accession>
<dbReference type="EC" id="2.7.8.-" evidence="1"/>
<feature type="active site" evidence="1">
    <location>
        <position position="140"/>
    </location>
</feature>
<organism evidence="3 4">
    <name type="scientific">Formivibrio citricus</name>
    <dbReference type="NCBI Taxonomy" id="83765"/>
    <lineage>
        <taxon>Bacteria</taxon>
        <taxon>Pseudomonadati</taxon>
        <taxon>Pseudomonadota</taxon>
        <taxon>Betaproteobacteria</taxon>
        <taxon>Neisseriales</taxon>
        <taxon>Chitinibacteraceae</taxon>
        <taxon>Formivibrio</taxon>
    </lineage>
</organism>
<dbReference type="Proteomes" id="UP000242869">
    <property type="component" value="Unassembled WGS sequence"/>
</dbReference>
<dbReference type="PIRSF" id="PIRSF000850">
    <property type="entry name" value="Phospholipase_D_PSS"/>
    <property type="match status" value="1"/>
</dbReference>
<dbReference type="PANTHER" id="PTHR21248:SF22">
    <property type="entry name" value="PHOSPHOLIPASE D"/>
    <property type="match status" value="1"/>
</dbReference>
<dbReference type="NCBIfam" id="NF008427">
    <property type="entry name" value="PRK11263.1"/>
    <property type="match status" value="1"/>
</dbReference>
<keyword evidence="1" id="KW-0808">Transferase</keyword>
<proteinExistence type="inferred from homology"/>
<dbReference type="AlphaFoldDB" id="A0A1I5BEK3"/>
<keyword evidence="1" id="KW-0444">Lipid biosynthesis</keyword>
<name>A0A1I5BEK3_9NEIS</name>
<dbReference type="CDD" id="cd09110">
    <property type="entry name" value="PLDc_CLS_1"/>
    <property type="match status" value="1"/>
</dbReference>
<dbReference type="HAMAP" id="MF_01917">
    <property type="entry name" value="Cardiolipin_synth_ClsB"/>
    <property type="match status" value="1"/>
</dbReference>
<dbReference type="Pfam" id="PF13091">
    <property type="entry name" value="PLDc_2"/>
    <property type="match status" value="2"/>
</dbReference>
<feature type="active site" evidence="1">
    <location>
        <position position="135"/>
    </location>
</feature>
<evidence type="ECO:0000313" key="3">
    <source>
        <dbReference type="EMBL" id="SFN73144.1"/>
    </source>
</evidence>
<gene>
    <name evidence="1" type="primary">clsB</name>
    <name evidence="3" type="ORF">SAMN05660284_02135</name>
</gene>
<comment type="similarity">
    <text evidence="1">Belongs to the phospholipase D family. Cardiolipin synthase subfamily. ClsB sub-subfamily.</text>
</comment>
<dbReference type="SUPFAM" id="SSF56024">
    <property type="entry name" value="Phospholipase D/nuclease"/>
    <property type="match status" value="2"/>
</dbReference>
<dbReference type="GO" id="GO:0008808">
    <property type="term" value="F:cardiolipin synthase activity"/>
    <property type="evidence" value="ECO:0007669"/>
    <property type="project" value="InterPro"/>
</dbReference>
<dbReference type="InterPro" id="IPR025202">
    <property type="entry name" value="PLD-like_dom"/>
</dbReference>
<protein>
    <recommendedName>
        <fullName evidence="1">Cardiolipin synthase B</fullName>
        <shortName evidence="1">CL synthase</shortName>
        <ecNumber evidence="1">2.7.8.-</ecNumber>
    </recommendedName>
</protein>
<reference evidence="4" key="1">
    <citation type="submission" date="2016-10" db="EMBL/GenBank/DDBJ databases">
        <authorList>
            <person name="Varghese N."/>
            <person name="Submissions S."/>
        </authorList>
    </citation>
    <scope>NUCLEOTIDE SEQUENCE [LARGE SCALE GENOMIC DNA]</scope>
    <source>
        <strain evidence="4">DSM 6150</strain>
    </source>
</reference>
<dbReference type="PROSITE" id="PS50035">
    <property type="entry name" value="PLD"/>
    <property type="match status" value="2"/>
</dbReference>
<keyword evidence="1" id="KW-0594">Phospholipid biosynthesis</keyword>
<dbReference type="InterPro" id="IPR030872">
    <property type="entry name" value="Cardiolipin_synth_ClsB"/>
</dbReference>
<dbReference type="EMBL" id="FOVE01000016">
    <property type="protein sequence ID" value="SFN73144.1"/>
    <property type="molecule type" value="Genomic_DNA"/>
</dbReference>
<comment type="function">
    <text evidence="1">Catalyzes the phosphatidyl group transfer from one phosphatidylglycerol molecule to another to form cardiolipin (CL) (diphosphatidylglycerol) and glycerol.</text>
</comment>
<comment type="catalytic activity">
    <reaction evidence="1">
        <text>2 a 1,2-diacyl-sn-glycero-3-phospho-(1'-sn-glycerol) = a cardiolipin + glycerol</text>
        <dbReference type="Rhea" id="RHEA:31451"/>
        <dbReference type="ChEBI" id="CHEBI:17754"/>
        <dbReference type="ChEBI" id="CHEBI:62237"/>
        <dbReference type="ChEBI" id="CHEBI:64716"/>
    </reaction>
</comment>
<feature type="active site" evidence="1">
    <location>
        <position position="133"/>
    </location>
</feature>
<evidence type="ECO:0000259" key="2">
    <source>
        <dbReference type="PROSITE" id="PS50035"/>
    </source>
</evidence>
<evidence type="ECO:0000313" key="4">
    <source>
        <dbReference type="Proteomes" id="UP000242869"/>
    </source>
</evidence>
<keyword evidence="1" id="KW-1208">Phospholipid metabolism</keyword>
<evidence type="ECO:0000256" key="1">
    <source>
        <dbReference type="HAMAP-Rule" id="MF_01917"/>
    </source>
</evidence>
<dbReference type="PANTHER" id="PTHR21248">
    <property type="entry name" value="CARDIOLIPIN SYNTHASE"/>
    <property type="match status" value="1"/>
</dbReference>
<dbReference type="STRING" id="83765.SAMN05660284_02135"/>
<feature type="active site" evidence="1">
    <location>
        <position position="313"/>
    </location>
</feature>
<keyword evidence="4" id="KW-1185">Reference proteome</keyword>
<dbReference type="GO" id="GO:0005886">
    <property type="term" value="C:plasma membrane"/>
    <property type="evidence" value="ECO:0007669"/>
    <property type="project" value="UniProtKB-SubCell"/>
</dbReference>
<dbReference type="CDD" id="cd09159">
    <property type="entry name" value="PLDc_ybhO_like_2"/>
    <property type="match status" value="1"/>
</dbReference>
<dbReference type="SMART" id="SM00155">
    <property type="entry name" value="PLDc"/>
    <property type="match status" value="2"/>
</dbReference>
<feature type="active site" evidence="1">
    <location>
        <position position="320"/>
    </location>
</feature>
<dbReference type="Gene3D" id="3.30.870.10">
    <property type="entry name" value="Endonuclease Chain A"/>
    <property type="match status" value="2"/>
</dbReference>
<dbReference type="GO" id="GO:0032049">
    <property type="term" value="P:cardiolipin biosynthetic process"/>
    <property type="evidence" value="ECO:0007669"/>
    <property type="project" value="InterPro"/>
</dbReference>
<keyword evidence="1" id="KW-1003">Cell membrane</keyword>
<keyword evidence="1" id="KW-0472">Membrane</keyword>